<keyword evidence="7 8" id="KW-0472">Membrane</keyword>
<dbReference type="EMBL" id="CYHB01000002">
    <property type="protein sequence ID" value="CUA84962.1"/>
    <property type="molecule type" value="Genomic_DNA"/>
</dbReference>
<dbReference type="PANTHER" id="PTHR30489:SF8">
    <property type="entry name" value="LIPOPROTEIN-RELEASING SYSTEM TRANSMEMBRANE PROTEIN LOLC"/>
    <property type="match status" value="1"/>
</dbReference>
<evidence type="ECO:0000256" key="7">
    <source>
        <dbReference type="ARBA" id="ARBA00023136"/>
    </source>
</evidence>
<dbReference type="AlphaFoldDB" id="A0A0K6H1V8"/>
<keyword evidence="11" id="KW-0449">Lipoprotein</keyword>
<keyword evidence="4" id="KW-1003">Cell membrane</keyword>
<dbReference type="GO" id="GO:0042953">
    <property type="term" value="P:lipoprotein transport"/>
    <property type="evidence" value="ECO:0007669"/>
    <property type="project" value="InterPro"/>
</dbReference>
<dbReference type="PANTHER" id="PTHR30489">
    <property type="entry name" value="LIPOPROTEIN-RELEASING SYSTEM TRANSMEMBRANE PROTEIN LOLE"/>
    <property type="match status" value="1"/>
</dbReference>
<feature type="domain" description="ABC3 transporter permease C-terminal" evidence="9">
    <location>
        <begin position="280"/>
        <end position="403"/>
    </location>
</feature>
<accession>A0A0K6H1V8</accession>
<dbReference type="Proteomes" id="UP000182598">
    <property type="component" value="Unassembled WGS sequence"/>
</dbReference>
<dbReference type="Pfam" id="PF12704">
    <property type="entry name" value="MacB_PCD"/>
    <property type="match status" value="1"/>
</dbReference>
<gene>
    <name evidence="11" type="ORF">Ga0061064_1067</name>
</gene>
<feature type="transmembrane region" description="Helical" evidence="8">
    <location>
        <begin position="379"/>
        <end position="399"/>
    </location>
</feature>
<dbReference type="RefSeq" id="WP_055438730.1">
    <property type="nucleotide sequence ID" value="NZ_CYHB01000002.1"/>
</dbReference>
<evidence type="ECO:0000259" key="9">
    <source>
        <dbReference type="Pfam" id="PF02687"/>
    </source>
</evidence>
<protein>
    <submittedName>
        <fullName evidence="11">Lipoprotein releasing system, transmembrane protein, LolC/E family</fullName>
    </submittedName>
</protein>
<evidence type="ECO:0000313" key="11">
    <source>
        <dbReference type="EMBL" id="CUA84962.1"/>
    </source>
</evidence>
<feature type="transmembrane region" description="Helical" evidence="8">
    <location>
        <begin position="321"/>
        <end position="347"/>
    </location>
</feature>
<evidence type="ECO:0000256" key="4">
    <source>
        <dbReference type="ARBA" id="ARBA00022475"/>
    </source>
</evidence>
<proteinExistence type="inferred from homology"/>
<evidence type="ECO:0000256" key="8">
    <source>
        <dbReference type="SAM" id="Phobius"/>
    </source>
</evidence>
<keyword evidence="12" id="KW-1185">Reference proteome</keyword>
<keyword evidence="5 8" id="KW-0812">Transmembrane</keyword>
<keyword evidence="3" id="KW-0813">Transport</keyword>
<evidence type="ECO:0000256" key="5">
    <source>
        <dbReference type="ARBA" id="ARBA00022692"/>
    </source>
</evidence>
<feature type="transmembrane region" description="Helical" evidence="8">
    <location>
        <begin position="280"/>
        <end position="301"/>
    </location>
</feature>
<dbReference type="GO" id="GO:0098797">
    <property type="term" value="C:plasma membrane protein complex"/>
    <property type="evidence" value="ECO:0007669"/>
    <property type="project" value="TreeGrafter"/>
</dbReference>
<evidence type="ECO:0000259" key="10">
    <source>
        <dbReference type="Pfam" id="PF12704"/>
    </source>
</evidence>
<dbReference type="NCBIfam" id="TIGR02212">
    <property type="entry name" value="lolCE"/>
    <property type="match status" value="1"/>
</dbReference>
<evidence type="ECO:0000256" key="1">
    <source>
        <dbReference type="ARBA" id="ARBA00004651"/>
    </source>
</evidence>
<sequence>MFKPATLFLGFRYSRARHGNKFTRFINRFALAGILIGVAALIIVSSVMNGFEQQLKQRILGVVPQLVVTAADGSSVENWSELAASVPKLTDQVAVFPQVGSAGVVQSSGQLRPVYIQGLFPHTADAAVQWQPLRDYQVYGDVEKLRSGEYRVILGQALAQELGVWPGDTIRVVAAAGGVYTPLGLMPAQRQFTVAAIVGMQSEADSQLLVMHGADAARLLRLPANHVSAVRYYFNDPFSALKVEAQLQAAVGEAYKTQSWRAQYGELFDAVSMEKRMVSLMLGLIIAVAAFNIVSALMMVIQDKRADIAILQTMGLRRSHLHMMFMVQGLFNGLVGSLVGLIIGLLVGNYLNEIIQGLGIDLSFTGQLGLPVLMQPLQITIIVLAAMLLTLLATLYPAWRASRVLPAEALRYE</sequence>
<comment type="similarity">
    <text evidence="2">Belongs to the ABC-4 integral membrane protein family. LolC/E subfamily.</text>
</comment>
<reference evidence="12" key="1">
    <citation type="submission" date="2015-08" db="EMBL/GenBank/DDBJ databases">
        <authorList>
            <person name="Varghese N."/>
        </authorList>
    </citation>
    <scope>NUCLEOTIDE SEQUENCE [LARGE SCALE GENOMIC DNA]</scope>
    <source>
        <strain evidence="12">DSM 27808</strain>
    </source>
</reference>
<feature type="transmembrane region" description="Helical" evidence="8">
    <location>
        <begin position="26"/>
        <end position="48"/>
    </location>
</feature>
<organism evidence="11 12">
    <name type="scientific">Pseudidiomarina woesei</name>
    <dbReference type="NCBI Taxonomy" id="1381080"/>
    <lineage>
        <taxon>Bacteria</taxon>
        <taxon>Pseudomonadati</taxon>
        <taxon>Pseudomonadota</taxon>
        <taxon>Gammaproteobacteria</taxon>
        <taxon>Alteromonadales</taxon>
        <taxon>Idiomarinaceae</taxon>
        <taxon>Pseudidiomarina</taxon>
    </lineage>
</organism>
<feature type="domain" description="MacB-like periplasmic core" evidence="10">
    <location>
        <begin position="30"/>
        <end position="248"/>
    </location>
</feature>
<dbReference type="InterPro" id="IPR051447">
    <property type="entry name" value="Lipoprotein-release_system"/>
</dbReference>
<keyword evidence="6 8" id="KW-1133">Transmembrane helix</keyword>
<dbReference type="GO" id="GO:0044874">
    <property type="term" value="P:lipoprotein localization to outer membrane"/>
    <property type="evidence" value="ECO:0007669"/>
    <property type="project" value="TreeGrafter"/>
</dbReference>
<dbReference type="OrthoDB" id="9808461at2"/>
<dbReference type="InterPro" id="IPR025857">
    <property type="entry name" value="MacB_PCD"/>
</dbReference>
<evidence type="ECO:0000256" key="6">
    <source>
        <dbReference type="ARBA" id="ARBA00022989"/>
    </source>
</evidence>
<comment type="subcellular location">
    <subcellularLocation>
        <location evidence="1">Cell membrane</location>
        <topology evidence="1">Multi-pass membrane protein</topology>
    </subcellularLocation>
</comment>
<dbReference type="InterPro" id="IPR011925">
    <property type="entry name" value="LolCE_TM"/>
</dbReference>
<evidence type="ECO:0000256" key="2">
    <source>
        <dbReference type="ARBA" id="ARBA00005236"/>
    </source>
</evidence>
<name>A0A0K6H1V8_9GAMM</name>
<dbReference type="Pfam" id="PF02687">
    <property type="entry name" value="FtsX"/>
    <property type="match status" value="1"/>
</dbReference>
<evidence type="ECO:0000256" key="3">
    <source>
        <dbReference type="ARBA" id="ARBA00022448"/>
    </source>
</evidence>
<dbReference type="InterPro" id="IPR003838">
    <property type="entry name" value="ABC3_permease_C"/>
</dbReference>
<evidence type="ECO:0000313" key="12">
    <source>
        <dbReference type="Proteomes" id="UP000182598"/>
    </source>
</evidence>